<dbReference type="NCBIfam" id="NF006931">
    <property type="entry name" value="PRK09416.1"/>
    <property type="match status" value="1"/>
</dbReference>
<dbReference type="OrthoDB" id="2440228at2"/>
<dbReference type="Pfam" id="PF03551">
    <property type="entry name" value="PadR"/>
    <property type="match status" value="1"/>
</dbReference>
<dbReference type="AlphaFoldDB" id="A0A179T6K8"/>
<evidence type="ECO:0000259" key="1">
    <source>
        <dbReference type="Pfam" id="PF03551"/>
    </source>
</evidence>
<dbReference type="PANTHER" id="PTHR33169:SF14">
    <property type="entry name" value="TRANSCRIPTIONAL REGULATOR RV3488"/>
    <property type="match status" value="1"/>
</dbReference>
<keyword evidence="3" id="KW-1185">Reference proteome</keyword>
<dbReference type="SUPFAM" id="SSF46785">
    <property type="entry name" value="Winged helix' DNA-binding domain"/>
    <property type="match status" value="1"/>
</dbReference>
<evidence type="ECO:0000313" key="2">
    <source>
        <dbReference type="EMBL" id="OAS89441.1"/>
    </source>
</evidence>
<reference evidence="3" key="1">
    <citation type="submission" date="2016-04" db="EMBL/GenBank/DDBJ databases">
        <authorList>
            <person name="Lyu Z."/>
            <person name="Lyu W."/>
        </authorList>
    </citation>
    <scope>NUCLEOTIDE SEQUENCE [LARGE SCALE GENOMIC DNA]</scope>
    <source>
        <strain evidence="3">C44</strain>
    </source>
</reference>
<dbReference type="InterPro" id="IPR052509">
    <property type="entry name" value="Metal_resp_DNA-bind_regulator"/>
</dbReference>
<dbReference type="InterPro" id="IPR036390">
    <property type="entry name" value="WH_DNA-bd_sf"/>
</dbReference>
<dbReference type="RefSeq" id="WP_066325323.1">
    <property type="nucleotide sequence ID" value="NZ_LWSG01000001.1"/>
</dbReference>
<gene>
    <name evidence="2" type="primary">lstR</name>
    <name evidence="2" type="ORF">A6K24_02490</name>
</gene>
<proteinExistence type="predicted"/>
<dbReference type="STRING" id="152268.A6K24_02490"/>
<accession>A0A179T6K8</accession>
<dbReference type="InterPro" id="IPR005149">
    <property type="entry name" value="Tscrpt_reg_PadR_N"/>
</dbReference>
<dbReference type="Proteomes" id="UP000078534">
    <property type="component" value="Unassembled WGS sequence"/>
</dbReference>
<comment type="caution">
    <text evidence="2">The sequence shown here is derived from an EMBL/GenBank/DDBJ whole genome shotgun (WGS) entry which is preliminary data.</text>
</comment>
<dbReference type="Gene3D" id="1.10.10.10">
    <property type="entry name" value="Winged helix-like DNA-binding domain superfamily/Winged helix DNA-binding domain"/>
    <property type="match status" value="1"/>
</dbReference>
<name>A0A179T6K8_9BACI</name>
<protein>
    <submittedName>
        <fullName evidence="2">Lineage-specific thermal regulator protein</fullName>
    </submittedName>
</protein>
<feature type="domain" description="Transcription regulator PadR N-terminal" evidence="1">
    <location>
        <begin position="48"/>
        <end position="116"/>
    </location>
</feature>
<dbReference type="EMBL" id="LWSG01000001">
    <property type="protein sequence ID" value="OAS89441.1"/>
    <property type="molecule type" value="Genomic_DNA"/>
</dbReference>
<dbReference type="InterPro" id="IPR036388">
    <property type="entry name" value="WH-like_DNA-bd_sf"/>
</dbReference>
<sequence length="138" mass="16619">MEDRIKGLRIAMKKHTFNQLEFTEQLQKNIKEKINKQETKEEEVVFAIMNLLSQEKSGYELANSIRSRGIRNFEDNDGFLYSLLHRLENVGYLQSRWDETEIKYYLLTEKGRKILRKLEKKQARKRFVLNELYEGGWN</sequence>
<dbReference type="PANTHER" id="PTHR33169">
    <property type="entry name" value="PADR-FAMILY TRANSCRIPTIONAL REGULATOR"/>
    <property type="match status" value="1"/>
</dbReference>
<organism evidence="2 3">
    <name type="scientific">Metabacillus litoralis</name>
    <dbReference type="NCBI Taxonomy" id="152268"/>
    <lineage>
        <taxon>Bacteria</taxon>
        <taxon>Bacillati</taxon>
        <taxon>Bacillota</taxon>
        <taxon>Bacilli</taxon>
        <taxon>Bacillales</taxon>
        <taxon>Bacillaceae</taxon>
        <taxon>Metabacillus</taxon>
    </lineage>
</organism>
<evidence type="ECO:0000313" key="3">
    <source>
        <dbReference type="Proteomes" id="UP000078534"/>
    </source>
</evidence>